<evidence type="ECO:0000256" key="1">
    <source>
        <dbReference type="SAM" id="SignalP"/>
    </source>
</evidence>
<feature type="chain" id="PRO_5007806995" description="Ubiquitin 3 binding protein But2 C-terminal domain-containing protein" evidence="1">
    <location>
        <begin position="21"/>
        <end position="318"/>
    </location>
</feature>
<evidence type="ECO:0008006" key="4">
    <source>
        <dbReference type="Google" id="ProtNLM"/>
    </source>
</evidence>
<keyword evidence="1" id="KW-0732">Signal</keyword>
<protein>
    <recommendedName>
        <fullName evidence="4">Ubiquitin 3 binding protein But2 C-terminal domain-containing protein</fullName>
    </recommendedName>
</protein>
<keyword evidence="3" id="KW-1185">Reference proteome</keyword>
<feature type="signal peptide" evidence="1">
    <location>
        <begin position="1"/>
        <end position="20"/>
    </location>
</feature>
<evidence type="ECO:0000313" key="3">
    <source>
        <dbReference type="Proteomes" id="UP000070133"/>
    </source>
</evidence>
<gene>
    <name evidence="2" type="ORF">AC578_5591</name>
</gene>
<sequence length="318" mass="33345">MRYFSESLALAALAAQLSNAQCINNVAAYNPNIRTMTANQTWFVVPAPNEAVQTAVDQSNPTAGLKLLQVPNDQSLFPQGFPAGMHPVLVSNARNDDIRMSALQIDGGLMTCNIYVPYVSKGGSQTPLSAALPNYIAGENGPLPNGLVPAVASSLLFAGNPLRLGQFIPKSQPYQSDAGGTLSAAASWTIVPNPVSGPGVYPEAVDYLFKTTSSPRYTAKGFKTMINMPIVLPSGMCQRNTYYFNNATALPVFRNGQVTLGPGASGTSATSGVLQQASPDGSGVYMDVDGYGACAQNVGNNPQDCETAARTVDPKSLQ</sequence>
<evidence type="ECO:0000313" key="2">
    <source>
        <dbReference type="EMBL" id="KXT05703.1"/>
    </source>
</evidence>
<dbReference type="EMBL" id="LFZN01000011">
    <property type="protein sequence ID" value="KXT05703.1"/>
    <property type="molecule type" value="Genomic_DNA"/>
</dbReference>
<name>A0A139HTI3_9PEZI</name>
<dbReference type="AlphaFoldDB" id="A0A139HTI3"/>
<accession>A0A139HTI3</accession>
<dbReference type="Proteomes" id="UP000070133">
    <property type="component" value="Unassembled WGS sequence"/>
</dbReference>
<dbReference type="OrthoDB" id="265717at2759"/>
<proteinExistence type="predicted"/>
<reference evidence="2 3" key="1">
    <citation type="submission" date="2015-07" db="EMBL/GenBank/DDBJ databases">
        <title>Comparative genomics of the Sigatoka disease complex on banana suggests a link between parallel evolutionary changes in Pseudocercospora fijiensis and Pseudocercospora eumusae and increased virulence on the banana host.</title>
        <authorList>
            <person name="Chang T.-C."/>
            <person name="Salvucci A."/>
            <person name="Crous P.W."/>
            <person name="Stergiopoulos I."/>
        </authorList>
    </citation>
    <scope>NUCLEOTIDE SEQUENCE [LARGE SCALE GENOMIC DNA]</scope>
    <source>
        <strain evidence="2 3">CBS 114824</strain>
    </source>
</reference>
<organism evidence="2 3">
    <name type="scientific">Pseudocercospora eumusae</name>
    <dbReference type="NCBI Taxonomy" id="321146"/>
    <lineage>
        <taxon>Eukaryota</taxon>
        <taxon>Fungi</taxon>
        <taxon>Dikarya</taxon>
        <taxon>Ascomycota</taxon>
        <taxon>Pezizomycotina</taxon>
        <taxon>Dothideomycetes</taxon>
        <taxon>Dothideomycetidae</taxon>
        <taxon>Mycosphaerellales</taxon>
        <taxon>Mycosphaerellaceae</taxon>
        <taxon>Pseudocercospora</taxon>
    </lineage>
</organism>
<comment type="caution">
    <text evidence="2">The sequence shown here is derived from an EMBL/GenBank/DDBJ whole genome shotgun (WGS) entry which is preliminary data.</text>
</comment>